<comment type="similarity">
    <text evidence="2">Belongs to the ACDP family.</text>
</comment>
<dbReference type="GO" id="GO:0005737">
    <property type="term" value="C:cytoplasm"/>
    <property type="evidence" value="ECO:0007669"/>
    <property type="project" value="TreeGrafter"/>
</dbReference>
<evidence type="ECO:0000256" key="1">
    <source>
        <dbReference type="ARBA" id="ARBA00004141"/>
    </source>
</evidence>
<feature type="transmembrane region" description="Helical" evidence="8">
    <location>
        <begin position="146"/>
        <end position="170"/>
    </location>
</feature>
<comment type="subcellular location">
    <subcellularLocation>
        <location evidence="1">Membrane</location>
        <topology evidence="1">Multi-pass membrane protein</topology>
    </subcellularLocation>
</comment>
<protein>
    <recommendedName>
        <fullName evidence="9">CNNM transmembrane domain-containing protein</fullName>
    </recommendedName>
</protein>
<feature type="domain" description="CNNM transmembrane" evidence="9">
    <location>
        <begin position="31"/>
        <end position="211"/>
    </location>
</feature>
<dbReference type="InterPro" id="IPR045095">
    <property type="entry name" value="ACDP"/>
</dbReference>
<dbReference type="PANTHER" id="PTHR12064">
    <property type="entry name" value="METAL TRANSPORTER CNNM"/>
    <property type="match status" value="1"/>
</dbReference>
<evidence type="ECO:0000256" key="6">
    <source>
        <dbReference type="ARBA" id="ARBA00023136"/>
    </source>
</evidence>
<dbReference type="PROSITE" id="PS51846">
    <property type="entry name" value="CNNM"/>
    <property type="match status" value="1"/>
</dbReference>
<comment type="caution">
    <text evidence="10">The sequence shown here is derived from an EMBL/GenBank/DDBJ whole genome shotgun (WGS) entry which is preliminary data.</text>
</comment>
<dbReference type="InterPro" id="IPR044751">
    <property type="entry name" value="Ion_transp-like_CBS"/>
</dbReference>
<name>A0AA88Y3Z1_PINIB</name>
<keyword evidence="5 7" id="KW-1133">Transmembrane helix</keyword>
<evidence type="ECO:0000256" key="5">
    <source>
        <dbReference type="ARBA" id="ARBA00022989"/>
    </source>
</evidence>
<dbReference type="Pfam" id="PF01595">
    <property type="entry name" value="CNNM"/>
    <property type="match status" value="1"/>
</dbReference>
<dbReference type="GO" id="GO:0010960">
    <property type="term" value="P:magnesium ion homeostasis"/>
    <property type="evidence" value="ECO:0007669"/>
    <property type="project" value="InterPro"/>
</dbReference>
<keyword evidence="4" id="KW-0677">Repeat</keyword>
<dbReference type="GO" id="GO:0016020">
    <property type="term" value="C:membrane"/>
    <property type="evidence" value="ECO:0007669"/>
    <property type="project" value="UniProtKB-SubCell"/>
</dbReference>
<organism evidence="10 11">
    <name type="scientific">Pinctada imbricata</name>
    <name type="common">Atlantic pearl-oyster</name>
    <name type="synonym">Pinctada martensii</name>
    <dbReference type="NCBI Taxonomy" id="66713"/>
    <lineage>
        <taxon>Eukaryota</taxon>
        <taxon>Metazoa</taxon>
        <taxon>Spiralia</taxon>
        <taxon>Lophotrochozoa</taxon>
        <taxon>Mollusca</taxon>
        <taxon>Bivalvia</taxon>
        <taxon>Autobranchia</taxon>
        <taxon>Pteriomorphia</taxon>
        <taxon>Pterioida</taxon>
        <taxon>Pterioidea</taxon>
        <taxon>Pteriidae</taxon>
        <taxon>Pinctada</taxon>
    </lineage>
</organism>
<feature type="transmembrane region" description="Helical" evidence="8">
    <location>
        <begin position="35"/>
        <end position="62"/>
    </location>
</feature>
<dbReference type="GO" id="GO:0030026">
    <property type="term" value="P:intracellular manganese ion homeostasis"/>
    <property type="evidence" value="ECO:0007669"/>
    <property type="project" value="TreeGrafter"/>
</dbReference>
<evidence type="ECO:0000256" key="7">
    <source>
        <dbReference type="PROSITE-ProRule" id="PRU01193"/>
    </source>
</evidence>
<dbReference type="CDD" id="cd04590">
    <property type="entry name" value="CBS_pair_CorC_HlyC_assoc"/>
    <property type="match status" value="1"/>
</dbReference>
<dbReference type="SUPFAM" id="SSF54631">
    <property type="entry name" value="CBS-domain pair"/>
    <property type="match status" value="1"/>
</dbReference>
<dbReference type="Gene3D" id="3.10.580.10">
    <property type="entry name" value="CBS-domain"/>
    <property type="match status" value="1"/>
</dbReference>
<evidence type="ECO:0000256" key="4">
    <source>
        <dbReference type="ARBA" id="ARBA00022737"/>
    </source>
</evidence>
<evidence type="ECO:0000313" key="11">
    <source>
        <dbReference type="Proteomes" id="UP001186944"/>
    </source>
</evidence>
<evidence type="ECO:0000256" key="8">
    <source>
        <dbReference type="SAM" id="Phobius"/>
    </source>
</evidence>
<evidence type="ECO:0000259" key="9">
    <source>
        <dbReference type="PROSITE" id="PS51846"/>
    </source>
</evidence>
<dbReference type="GO" id="GO:0032026">
    <property type="term" value="P:response to magnesium ion"/>
    <property type="evidence" value="ECO:0007669"/>
    <property type="project" value="UniProtKB-ARBA"/>
</dbReference>
<keyword evidence="11" id="KW-1185">Reference proteome</keyword>
<keyword evidence="6 7" id="KW-0472">Membrane</keyword>
<dbReference type="GO" id="GO:0040018">
    <property type="term" value="P:positive regulation of multicellular organism growth"/>
    <property type="evidence" value="ECO:0007669"/>
    <property type="project" value="UniProtKB-ARBA"/>
</dbReference>
<accession>A0AA88Y3Z1</accession>
<evidence type="ECO:0000256" key="3">
    <source>
        <dbReference type="ARBA" id="ARBA00022692"/>
    </source>
</evidence>
<dbReference type="EMBL" id="VSWD01000007">
    <property type="protein sequence ID" value="KAK3097502.1"/>
    <property type="molecule type" value="Genomic_DNA"/>
</dbReference>
<dbReference type="GO" id="GO:0008340">
    <property type="term" value="P:determination of adult lifespan"/>
    <property type="evidence" value="ECO:0007669"/>
    <property type="project" value="UniProtKB-ARBA"/>
</dbReference>
<dbReference type="GO" id="GO:1905941">
    <property type="term" value="P:positive regulation of gonad development"/>
    <property type="evidence" value="ECO:0007669"/>
    <property type="project" value="UniProtKB-ARBA"/>
</dbReference>
<proteinExistence type="inferred from homology"/>
<feature type="transmembrane region" description="Helical" evidence="8">
    <location>
        <begin position="120"/>
        <end position="139"/>
    </location>
</feature>
<keyword evidence="3 7" id="KW-0812">Transmembrane</keyword>
<dbReference type="PANTHER" id="PTHR12064:SF97">
    <property type="entry name" value="METAL TRANSPORTER CNNM-5"/>
    <property type="match status" value="1"/>
</dbReference>
<sequence length="427" mass="47612">MNITCVLDDHNHTVTCGGVTYAVKEETLTYKDEFFWIYLGIYVGLVLFAGLMSGLTMGLLSLDLMTLKIIRDGGTPTEQRRAKTILPLIERHHLLLVTLLLANAGAVEAMPLFLDKISNPIVAVLVSVTAVLIFGEVVPQAVCTRFGLAIGATLSPFVYILIALFFIIAWPLSKVLDCVLGKEHGTFFRRAQLKVLVDLHGASASNLRADSENVHDDDEGPLCVDEVLIIKGALDMKNKTVKDAMLPLDDVYMVNIDDKLDKEKMEELISRSHSRIPVYQGHKSNIVGLLLVKTLITLDPDDAASVRNIIHTYAVPSLLYVRDDTPLFDLLNQFQTGKSHLAFVKNHAECQEVKNSTVNSEDSDVECLLSYQDYSEEIIGIITLEDVIEELIQEEIIDETDVYVDVHKRIQVARARKARMEHRVSGR</sequence>
<dbReference type="FunFam" id="3.10.580.10:FF:000006">
    <property type="entry name" value="DUF21 and CBS domain protein"/>
    <property type="match status" value="1"/>
</dbReference>
<dbReference type="Proteomes" id="UP001186944">
    <property type="component" value="Unassembled WGS sequence"/>
</dbReference>
<gene>
    <name evidence="10" type="ORF">FSP39_010242</name>
</gene>
<evidence type="ECO:0000313" key="10">
    <source>
        <dbReference type="EMBL" id="KAK3097502.1"/>
    </source>
</evidence>
<reference evidence="10" key="1">
    <citation type="submission" date="2019-08" db="EMBL/GenBank/DDBJ databases">
        <title>The improved chromosome-level genome for the pearl oyster Pinctada fucata martensii using PacBio sequencing and Hi-C.</title>
        <authorList>
            <person name="Zheng Z."/>
        </authorList>
    </citation>
    <scope>NUCLEOTIDE SEQUENCE</scope>
    <source>
        <strain evidence="10">ZZ-2019</strain>
        <tissue evidence="10">Adductor muscle</tissue>
    </source>
</reference>
<dbReference type="AlphaFoldDB" id="A0AA88Y3Z1"/>
<dbReference type="InterPro" id="IPR046342">
    <property type="entry name" value="CBS_dom_sf"/>
</dbReference>
<evidence type="ECO:0000256" key="2">
    <source>
        <dbReference type="ARBA" id="ARBA00010484"/>
    </source>
</evidence>
<dbReference type="InterPro" id="IPR002550">
    <property type="entry name" value="CNNM"/>
</dbReference>